<name>A0A0F9HSP8_9ZZZZ</name>
<reference evidence="4" key="1">
    <citation type="journal article" date="2015" name="Nature">
        <title>Complex archaea that bridge the gap between prokaryotes and eukaryotes.</title>
        <authorList>
            <person name="Spang A."/>
            <person name="Saw J.H."/>
            <person name="Jorgensen S.L."/>
            <person name="Zaremba-Niedzwiedzka K."/>
            <person name="Martijn J."/>
            <person name="Lind A.E."/>
            <person name="van Eijk R."/>
            <person name="Schleper C."/>
            <person name="Guy L."/>
            <person name="Ettema T.J."/>
        </authorList>
    </citation>
    <scope>NUCLEOTIDE SEQUENCE</scope>
</reference>
<dbReference type="SUPFAM" id="SSF56563">
    <property type="entry name" value="Major capsid protein gp5"/>
    <property type="match status" value="1"/>
</dbReference>
<dbReference type="GO" id="GO:0044423">
    <property type="term" value="C:virion component"/>
    <property type="evidence" value="ECO:0007669"/>
    <property type="project" value="UniProtKB-KW"/>
</dbReference>
<dbReference type="Pfam" id="PF05065">
    <property type="entry name" value="Phage_capsid"/>
    <property type="match status" value="1"/>
</dbReference>
<comment type="subcellular location">
    <subcellularLocation>
        <location evidence="1">Virion</location>
    </subcellularLocation>
</comment>
<dbReference type="EMBL" id="LAZR01014304">
    <property type="protein sequence ID" value="KKM18077.1"/>
    <property type="molecule type" value="Genomic_DNA"/>
</dbReference>
<sequence length="399" mass="43626">MSKKNEKREKRANIYEQTKAIMALAETENRDLTAEEQTNIDKAFVDMDSLQTAYETEERMEKIGAEMLEVSENAPRPEPETRGGIERLATDEYRDAYTSWVREGFNGNHGIERRDLEAGDGAEGGYTVPDLWDRTVREKAAQINIMDQLADVQVASNLTKFSVEGDLGAHAIVAEEGDASATSDVSFGQKIIDAYKFVRLIKVSEELLQDSFTNIPAYLAKKMGTSYGNAREAYTVNGTGSGEPQGVFGAAGVGVTAASPIAVTSNELIDLFHSLLAQYRRGASFIVNDATAKIVRKLTIASEAGNYVWQPGLQAGQPDLLLGKPVHTSPSAPLATAGLRSICFGDYSHFMIMNRQGQTLQRLNELYSETGKVGFKHTARFDSELLTTEAVKVMLMAAS</sequence>
<evidence type="ECO:0000313" key="4">
    <source>
        <dbReference type="EMBL" id="KKM18077.1"/>
    </source>
</evidence>
<protein>
    <recommendedName>
        <fullName evidence="3">Phage capsid-like C-terminal domain-containing protein</fullName>
    </recommendedName>
</protein>
<evidence type="ECO:0000256" key="1">
    <source>
        <dbReference type="ARBA" id="ARBA00004328"/>
    </source>
</evidence>
<keyword evidence="2" id="KW-0946">Virion</keyword>
<proteinExistence type="predicted"/>
<evidence type="ECO:0000259" key="3">
    <source>
        <dbReference type="Pfam" id="PF05065"/>
    </source>
</evidence>
<accession>A0A0F9HSP8</accession>
<dbReference type="NCBIfam" id="TIGR01554">
    <property type="entry name" value="major_cap_HK97"/>
    <property type="match status" value="1"/>
</dbReference>
<gene>
    <name evidence="4" type="ORF">LCGC14_1669350</name>
</gene>
<dbReference type="InterPro" id="IPR054612">
    <property type="entry name" value="Phage_capsid-like_C"/>
</dbReference>
<comment type="caution">
    <text evidence="4">The sequence shown here is derived from an EMBL/GenBank/DDBJ whole genome shotgun (WGS) entry which is preliminary data.</text>
</comment>
<organism evidence="4">
    <name type="scientific">marine sediment metagenome</name>
    <dbReference type="NCBI Taxonomy" id="412755"/>
    <lineage>
        <taxon>unclassified sequences</taxon>
        <taxon>metagenomes</taxon>
        <taxon>ecological metagenomes</taxon>
    </lineage>
</organism>
<dbReference type="AlphaFoldDB" id="A0A0F9HSP8"/>
<dbReference type="Gene3D" id="3.30.2400.10">
    <property type="entry name" value="Major capsid protein gp5"/>
    <property type="match status" value="1"/>
</dbReference>
<dbReference type="InterPro" id="IPR024455">
    <property type="entry name" value="Phage_capsid"/>
</dbReference>
<feature type="domain" description="Phage capsid-like C-terminal" evidence="3">
    <location>
        <begin position="124"/>
        <end position="394"/>
    </location>
</feature>
<evidence type="ECO:0000256" key="2">
    <source>
        <dbReference type="ARBA" id="ARBA00022844"/>
    </source>
</evidence>